<dbReference type="Proteomes" id="UP000053611">
    <property type="component" value="Unassembled WGS sequence"/>
</dbReference>
<gene>
    <name evidence="2" type="ORF">CC85DRAFT_284380</name>
</gene>
<dbReference type="InterPro" id="IPR028889">
    <property type="entry name" value="USP"/>
</dbReference>
<reference evidence="2 3" key="1">
    <citation type="submission" date="2015-03" db="EMBL/GenBank/DDBJ databases">
        <title>Genomics and transcriptomics of the oil-accumulating basidiomycete yeast T. oleaginosus allow insights into substrate utilization and the diverse evolutionary trajectories of mating systems in fungi.</title>
        <authorList>
            <consortium name="DOE Joint Genome Institute"/>
            <person name="Kourist R."/>
            <person name="Kracht O."/>
            <person name="Bracharz F."/>
            <person name="Lipzen A."/>
            <person name="Nolan M."/>
            <person name="Ohm R."/>
            <person name="Grigoriev I."/>
            <person name="Sun S."/>
            <person name="Heitman J."/>
            <person name="Bruck T."/>
            <person name="Nowrousian M."/>
        </authorList>
    </citation>
    <scope>NUCLEOTIDE SEQUENCE [LARGE SCALE GENOMIC DNA]</scope>
    <source>
        <strain evidence="2 3">IBC0246</strain>
    </source>
</reference>
<dbReference type="SUPFAM" id="SSF54001">
    <property type="entry name" value="Cysteine proteinases"/>
    <property type="match status" value="1"/>
</dbReference>
<dbReference type="AlphaFoldDB" id="A0A0J0XRE5"/>
<dbReference type="STRING" id="879819.A0A0J0XRE5"/>
<sequence>MVGGHYIAYVLVDPERLFMPPGENHAELMERLTLDEGPNKPDRRVWCYASDTEIRLASVQEVMAARAYLCFYEKAF</sequence>
<organism evidence="2 3">
    <name type="scientific">Cutaneotrichosporon oleaginosum</name>
    <dbReference type="NCBI Taxonomy" id="879819"/>
    <lineage>
        <taxon>Eukaryota</taxon>
        <taxon>Fungi</taxon>
        <taxon>Dikarya</taxon>
        <taxon>Basidiomycota</taxon>
        <taxon>Agaricomycotina</taxon>
        <taxon>Tremellomycetes</taxon>
        <taxon>Trichosporonales</taxon>
        <taxon>Trichosporonaceae</taxon>
        <taxon>Cutaneotrichosporon</taxon>
    </lineage>
</organism>
<dbReference type="Gene3D" id="3.90.70.10">
    <property type="entry name" value="Cysteine proteinases"/>
    <property type="match status" value="1"/>
</dbReference>
<dbReference type="PROSITE" id="PS50235">
    <property type="entry name" value="USP_3"/>
    <property type="match status" value="1"/>
</dbReference>
<protein>
    <recommendedName>
        <fullName evidence="1">USP domain-containing protein</fullName>
    </recommendedName>
</protein>
<evidence type="ECO:0000313" key="2">
    <source>
        <dbReference type="EMBL" id="KLT43665.1"/>
    </source>
</evidence>
<dbReference type="EMBL" id="KQ087193">
    <property type="protein sequence ID" value="KLT43665.1"/>
    <property type="molecule type" value="Genomic_DNA"/>
</dbReference>
<dbReference type="InterPro" id="IPR038765">
    <property type="entry name" value="Papain-like_cys_pep_sf"/>
</dbReference>
<dbReference type="OrthoDB" id="420187at2759"/>
<feature type="domain" description="USP" evidence="1">
    <location>
        <begin position="1"/>
        <end position="75"/>
    </location>
</feature>
<proteinExistence type="predicted"/>
<evidence type="ECO:0000313" key="3">
    <source>
        <dbReference type="Proteomes" id="UP000053611"/>
    </source>
</evidence>
<keyword evidence="3" id="KW-1185">Reference proteome</keyword>
<name>A0A0J0XRE5_9TREE</name>
<evidence type="ECO:0000259" key="1">
    <source>
        <dbReference type="PROSITE" id="PS50235"/>
    </source>
</evidence>
<accession>A0A0J0XRE5</accession>